<organism evidence="1 2">
    <name type="scientific">Jiangella alba</name>
    <dbReference type="NCBI Taxonomy" id="561176"/>
    <lineage>
        <taxon>Bacteria</taxon>
        <taxon>Bacillati</taxon>
        <taxon>Actinomycetota</taxon>
        <taxon>Actinomycetes</taxon>
        <taxon>Jiangellales</taxon>
        <taxon>Jiangellaceae</taxon>
        <taxon>Jiangella</taxon>
    </lineage>
</organism>
<dbReference type="AlphaFoldDB" id="A0A1H5PJG6"/>
<dbReference type="STRING" id="561176.SAMN04488561_4482"/>
<dbReference type="RefSeq" id="WP_141711447.1">
    <property type="nucleotide sequence ID" value="NZ_FNUC01000004.1"/>
</dbReference>
<protein>
    <submittedName>
        <fullName evidence="1">Uncharacterized protein</fullName>
    </submittedName>
</protein>
<dbReference type="OrthoDB" id="5006982at2"/>
<reference evidence="2" key="1">
    <citation type="submission" date="2016-10" db="EMBL/GenBank/DDBJ databases">
        <authorList>
            <person name="Varghese N."/>
            <person name="Submissions S."/>
        </authorList>
    </citation>
    <scope>NUCLEOTIDE SEQUENCE [LARGE SCALE GENOMIC DNA]</scope>
    <source>
        <strain evidence="2">DSM 45237</strain>
    </source>
</reference>
<proteinExistence type="predicted"/>
<evidence type="ECO:0000313" key="1">
    <source>
        <dbReference type="EMBL" id="SEF13814.1"/>
    </source>
</evidence>
<sequence length="190" mass="19998">MANGDTAASVGMDVVPGSADINNGFDEINKTRDYLANDKLNGTRRADQITSGTLKVARGGTGRTAPFSNASTSQPRPSARRLLFVDVENTIFSSNATLHPTYIGYYVHFTTLLGVDFDDGQAVEPHGAPFTPTEVIVQGLLTAGGGIVVCTARADNEPANSENVFLRAHNVAGPYDGTLSKVVVLCLRGA</sequence>
<evidence type="ECO:0000313" key="2">
    <source>
        <dbReference type="Proteomes" id="UP000181980"/>
    </source>
</evidence>
<keyword evidence="2" id="KW-1185">Reference proteome</keyword>
<accession>A0A1H5PJG6</accession>
<name>A0A1H5PJG6_9ACTN</name>
<dbReference type="Proteomes" id="UP000181980">
    <property type="component" value="Unassembled WGS sequence"/>
</dbReference>
<dbReference type="EMBL" id="FNUC01000004">
    <property type="protein sequence ID" value="SEF13814.1"/>
    <property type="molecule type" value="Genomic_DNA"/>
</dbReference>
<gene>
    <name evidence="1" type="ORF">SAMN04488561_4482</name>
</gene>